<proteinExistence type="predicted"/>
<feature type="compositionally biased region" description="Basic and acidic residues" evidence="2">
    <location>
        <begin position="1"/>
        <end position="15"/>
    </location>
</feature>
<evidence type="ECO:0000313" key="3">
    <source>
        <dbReference type="EMBL" id="KAI9638451.1"/>
    </source>
</evidence>
<accession>A0AA38HDF0</accession>
<sequence length="259" mass="27826">MSQVASKREFSDDHPSAWPTLGEAEGKALVTTTSDSTKTMHPKAWGPPAKKTLKAVDREILVERNRRLEQELEDSLVTQQTLEDQLEESQQLLSELRTAVDSHIDDTSLLHGMALLGAIAAGTTQKALSVNQRLVRHISHRQVVQGAQSTSLSRTLQSDCSRLGTALFKTLMAGSGDSDEAVRTADEMDRILVLKLTELGIADLKDLVLSSPDPTFQPGGTGVRSDSEGEETESEEGDNSDVSAASNGDAASVIFTGRA</sequence>
<comment type="caution">
    <text evidence="3">The sequence shown here is derived from an EMBL/GenBank/DDBJ whole genome shotgun (WGS) entry which is preliminary data.</text>
</comment>
<feature type="region of interest" description="Disordered" evidence="2">
    <location>
        <begin position="210"/>
        <end position="259"/>
    </location>
</feature>
<organism evidence="3 4">
    <name type="scientific">Dioszegia hungarica</name>
    <dbReference type="NCBI Taxonomy" id="4972"/>
    <lineage>
        <taxon>Eukaryota</taxon>
        <taxon>Fungi</taxon>
        <taxon>Dikarya</taxon>
        <taxon>Basidiomycota</taxon>
        <taxon>Agaricomycotina</taxon>
        <taxon>Tremellomycetes</taxon>
        <taxon>Tremellales</taxon>
        <taxon>Bulleribasidiaceae</taxon>
        <taxon>Dioszegia</taxon>
    </lineage>
</organism>
<dbReference type="Proteomes" id="UP001164286">
    <property type="component" value="Unassembled WGS sequence"/>
</dbReference>
<evidence type="ECO:0000313" key="4">
    <source>
        <dbReference type="Proteomes" id="UP001164286"/>
    </source>
</evidence>
<dbReference type="GeneID" id="77731385"/>
<feature type="compositionally biased region" description="Polar residues" evidence="2">
    <location>
        <begin position="30"/>
        <end position="39"/>
    </location>
</feature>
<evidence type="ECO:0000256" key="1">
    <source>
        <dbReference type="SAM" id="Coils"/>
    </source>
</evidence>
<evidence type="ECO:0000256" key="2">
    <source>
        <dbReference type="SAM" id="MobiDB-lite"/>
    </source>
</evidence>
<name>A0AA38HDF0_9TREE</name>
<feature type="compositionally biased region" description="Acidic residues" evidence="2">
    <location>
        <begin position="228"/>
        <end position="239"/>
    </location>
</feature>
<dbReference type="EMBL" id="JAKWFO010000003">
    <property type="protein sequence ID" value="KAI9638451.1"/>
    <property type="molecule type" value="Genomic_DNA"/>
</dbReference>
<keyword evidence="4" id="KW-1185">Reference proteome</keyword>
<reference evidence="3" key="1">
    <citation type="journal article" date="2022" name="G3 (Bethesda)">
        <title>High quality genome of the basidiomycete yeast Dioszegia hungarica PDD-24b-2 isolated from cloud water.</title>
        <authorList>
            <person name="Jarrige D."/>
            <person name="Haridas S."/>
            <person name="Bleykasten-Grosshans C."/>
            <person name="Joly M."/>
            <person name="Nadalig T."/>
            <person name="Sancelme M."/>
            <person name="Vuilleumier S."/>
            <person name="Grigoriev I.V."/>
            <person name="Amato P."/>
            <person name="Bringel F."/>
        </authorList>
    </citation>
    <scope>NUCLEOTIDE SEQUENCE</scope>
    <source>
        <strain evidence="3">PDD-24b-2</strain>
    </source>
</reference>
<keyword evidence="1" id="KW-0175">Coiled coil</keyword>
<feature type="coiled-coil region" evidence="1">
    <location>
        <begin position="58"/>
        <end position="99"/>
    </location>
</feature>
<gene>
    <name evidence="3" type="ORF">MKK02DRAFT_42844</name>
</gene>
<protein>
    <submittedName>
        <fullName evidence="3">Uncharacterized protein</fullName>
    </submittedName>
</protein>
<feature type="region of interest" description="Disordered" evidence="2">
    <location>
        <begin position="1"/>
        <end position="48"/>
    </location>
</feature>
<dbReference type="AlphaFoldDB" id="A0AA38HDF0"/>
<dbReference type="RefSeq" id="XP_052948228.1">
    <property type="nucleotide sequence ID" value="XM_053092180.1"/>
</dbReference>